<reference evidence="2" key="2">
    <citation type="journal article" date="2023" name="Microbiol Resour">
        <title>Decontamination and Annotation of the Draft Genome Sequence of the Oomycete Lagenidium giganteum ARSEF 373.</title>
        <authorList>
            <person name="Morgan W.R."/>
            <person name="Tartar A."/>
        </authorList>
    </citation>
    <scope>NUCLEOTIDE SEQUENCE</scope>
    <source>
        <strain evidence="2">ARSEF 373</strain>
    </source>
</reference>
<sequence length="54" mass="6117">MAKPIILLWDAFSGHRTGRVEVYARSVNVELIEVPAGYTWRGAFNRRMSPGPSR</sequence>
<evidence type="ECO:0000313" key="3">
    <source>
        <dbReference type="Proteomes" id="UP001146120"/>
    </source>
</evidence>
<dbReference type="Proteomes" id="UP001146120">
    <property type="component" value="Unassembled WGS sequence"/>
</dbReference>
<evidence type="ECO:0000313" key="1">
    <source>
        <dbReference type="EMBL" id="DBA02457.1"/>
    </source>
</evidence>
<protein>
    <recommendedName>
        <fullName evidence="4">DDE-1 domain-containing protein</fullName>
    </recommendedName>
</protein>
<name>A0AAV2Z527_9STRA</name>
<evidence type="ECO:0000313" key="2">
    <source>
        <dbReference type="EMBL" id="DBA02471.1"/>
    </source>
</evidence>
<comment type="caution">
    <text evidence="2">The sequence shown here is derived from an EMBL/GenBank/DDBJ whole genome shotgun (WGS) entry which is preliminary data.</text>
</comment>
<keyword evidence="3" id="KW-1185">Reference proteome</keyword>
<dbReference type="AlphaFoldDB" id="A0AAV2Z527"/>
<proteinExistence type="predicted"/>
<dbReference type="EMBL" id="DAKRPA010000031">
    <property type="protein sequence ID" value="DBA02471.1"/>
    <property type="molecule type" value="Genomic_DNA"/>
</dbReference>
<gene>
    <name evidence="1" type="ORF">N0F65_008671</name>
    <name evidence="2" type="ORF">N0F65_008685</name>
</gene>
<organism evidence="2 3">
    <name type="scientific">Lagenidium giganteum</name>
    <dbReference type="NCBI Taxonomy" id="4803"/>
    <lineage>
        <taxon>Eukaryota</taxon>
        <taxon>Sar</taxon>
        <taxon>Stramenopiles</taxon>
        <taxon>Oomycota</taxon>
        <taxon>Peronosporomycetes</taxon>
        <taxon>Pythiales</taxon>
        <taxon>Pythiaceae</taxon>
    </lineage>
</organism>
<dbReference type="EMBL" id="DAKRPA010000031">
    <property type="protein sequence ID" value="DBA02457.1"/>
    <property type="molecule type" value="Genomic_DNA"/>
</dbReference>
<evidence type="ECO:0008006" key="4">
    <source>
        <dbReference type="Google" id="ProtNLM"/>
    </source>
</evidence>
<accession>A0AAV2Z527</accession>
<reference evidence="2" key="1">
    <citation type="submission" date="2022-11" db="EMBL/GenBank/DDBJ databases">
        <authorList>
            <person name="Morgan W.R."/>
            <person name="Tartar A."/>
        </authorList>
    </citation>
    <scope>NUCLEOTIDE SEQUENCE</scope>
    <source>
        <strain evidence="2">ARSEF 373</strain>
    </source>
</reference>